<sequence>MSKTKELMWGIGWGLFIGLFWVAAEIIRGAIA</sequence>
<keyword evidence="1" id="KW-0472">Membrane</keyword>
<gene>
    <name evidence="2" type="ORF">OFAG_02328</name>
</gene>
<proteinExistence type="predicted"/>
<evidence type="ECO:0000256" key="1">
    <source>
        <dbReference type="SAM" id="Phobius"/>
    </source>
</evidence>
<keyword evidence="1" id="KW-1133">Transmembrane helix</keyword>
<name>T5LSS3_9BURK</name>
<evidence type="ECO:0000313" key="3">
    <source>
        <dbReference type="Proteomes" id="UP000003973"/>
    </source>
</evidence>
<evidence type="ECO:0000313" key="2">
    <source>
        <dbReference type="EMBL" id="EQM95104.1"/>
    </source>
</evidence>
<keyword evidence="3" id="KW-1185">Reference proteome</keyword>
<dbReference type="HOGENOM" id="CLU_3390536_0_0_4"/>
<feature type="transmembrane region" description="Helical" evidence="1">
    <location>
        <begin position="7"/>
        <end position="31"/>
    </location>
</feature>
<dbReference type="Proteomes" id="UP000003973">
    <property type="component" value="Unassembled WGS sequence"/>
</dbReference>
<comment type="caution">
    <text evidence="2">The sequence shown here is derived from an EMBL/GenBank/DDBJ whole genome shotgun (WGS) entry which is preliminary data.</text>
</comment>
<dbReference type="EMBL" id="ACDP02000029">
    <property type="protein sequence ID" value="EQM95104.1"/>
    <property type="molecule type" value="Genomic_DNA"/>
</dbReference>
<keyword evidence="1" id="KW-0812">Transmembrane</keyword>
<accession>T5LSS3</accession>
<protein>
    <submittedName>
        <fullName evidence="2">Uncharacterized protein</fullName>
    </submittedName>
</protein>
<organism evidence="2 3">
    <name type="scientific">Oxalobacter paraformigenes</name>
    <dbReference type="NCBI Taxonomy" id="556268"/>
    <lineage>
        <taxon>Bacteria</taxon>
        <taxon>Pseudomonadati</taxon>
        <taxon>Pseudomonadota</taxon>
        <taxon>Betaproteobacteria</taxon>
        <taxon>Burkholderiales</taxon>
        <taxon>Oxalobacteraceae</taxon>
        <taxon>Oxalobacter</taxon>
    </lineage>
</organism>
<dbReference type="AlphaFoldDB" id="T5LSS3"/>
<reference evidence="2" key="1">
    <citation type="submission" date="2011-10" db="EMBL/GenBank/DDBJ databases">
        <title>The Genome Sequence of Oxalobacter formigenes HOxBLS.</title>
        <authorList>
            <consortium name="The Broad Institute Genome Sequencing Platform"/>
            <person name="Earl A."/>
            <person name="Ward D."/>
            <person name="Feldgarden M."/>
            <person name="Gevers D."/>
            <person name="Allison M.J."/>
            <person name="Humphrey S."/>
            <person name="Young S.K."/>
            <person name="Zeng Q."/>
            <person name="Gargeya S."/>
            <person name="Fitzgerald M."/>
            <person name="Haas B."/>
            <person name="Abouelleil A."/>
            <person name="Alvarado L."/>
            <person name="Arachchi H.M."/>
            <person name="Berlin A."/>
            <person name="Brown A."/>
            <person name="Chapman S.B."/>
            <person name="Chen Z."/>
            <person name="Dunbar C."/>
            <person name="Freedman E."/>
            <person name="Gearin G."/>
            <person name="Goldberg J."/>
            <person name="Griggs A."/>
            <person name="Gujja S."/>
            <person name="Heiman D."/>
            <person name="Howarth C."/>
            <person name="Larson L."/>
            <person name="Lui A."/>
            <person name="MacDonald P.J.P."/>
            <person name="Montmayeur A."/>
            <person name="Murphy C."/>
            <person name="Neiman D."/>
            <person name="Pearson M."/>
            <person name="Priest M."/>
            <person name="Roberts A."/>
            <person name="Saif S."/>
            <person name="Shea T."/>
            <person name="Shenoy N."/>
            <person name="Sisk P."/>
            <person name="Stolte C."/>
            <person name="Sykes S."/>
            <person name="Wortman J."/>
            <person name="Nusbaum C."/>
            <person name="Birren B."/>
        </authorList>
    </citation>
    <scope>NUCLEOTIDE SEQUENCE [LARGE SCALE GENOMIC DNA]</scope>
    <source>
        <strain evidence="2">HOxBLS</strain>
    </source>
</reference>